<dbReference type="Proteomes" id="UP001055115">
    <property type="component" value="Unassembled WGS sequence"/>
</dbReference>
<evidence type="ECO:0000313" key="1">
    <source>
        <dbReference type="EMBL" id="GKT51754.1"/>
    </source>
</evidence>
<evidence type="ECO:0000313" key="2">
    <source>
        <dbReference type="Proteomes" id="UP001055115"/>
    </source>
</evidence>
<keyword evidence="2" id="KW-1185">Reference proteome</keyword>
<gene>
    <name evidence="1" type="ORF">ColSpa_11935</name>
</gene>
<dbReference type="EMBL" id="BQXU01000053">
    <property type="protein sequence ID" value="GKT51754.1"/>
    <property type="molecule type" value="Genomic_DNA"/>
</dbReference>
<name>A0AA37PGE0_9PEZI</name>
<organism evidence="1 2">
    <name type="scientific">Colletotrichum spaethianum</name>
    <dbReference type="NCBI Taxonomy" id="700344"/>
    <lineage>
        <taxon>Eukaryota</taxon>
        <taxon>Fungi</taxon>
        <taxon>Dikarya</taxon>
        <taxon>Ascomycota</taxon>
        <taxon>Pezizomycotina</taxon>
        <taxon>Sordariomycetes</taxon>
        <taxon>Hypocreomycetidae</taxon>
        <taxon>Glomerellales</taxon>
        <taxon>Glomerellaceae</taxon>
        <taxon>Colletotrichum</taxon>
        <taxon>Colletotrichum spaethianum species complex</taxon>
    </lineage>
</organism>
<reference evidence="1 2" key="1">
    <citation type="submission" date="2022-03" db="EMBL/GenBank/DDBJ databases">
        <title>Genome data of Colletotrichum spp.</title>
        <authorList>
            <person name="Utami Y.D."/>
            <person name="Hiruma K."/>
        </authorList>
    </citation>
    <scope>NUCLEOTIDE SEQUENCE [LARGE SCALE GENOMIC DNA]</scope>
    <source>
        <strain evidence="1 2">MAFF 239500</strain>
    </source>
</reference>
<dbReference type="GeneID" id="73332737"/>
<protein>
    <submittedName>
        <fullName evidence="1">Uncharacterized protein</fullName>
    </submittedName>
</protein>
<accession>A0AA37PGE0</accession>
<sequence>MAANGTANLGNWIADSSDAVLKRNEPLHDWPALTVTLPFGTRASRLVASLARLGAVMDTKNESKAAQQRLAMEIQRLRYLLEYCWVDPNGPEADWAYRVKFWESQMKDFEFAPEEPAAFAAGSVLHSMALAMRCLHKEPGTGTLWKCVVAYVDDVKCL</sequence>
<comment type="caution">
    <text evidence="1">The sequence shown here is derived from an EMBL/GenBank/DDBJ whole genome shotgun (WGS) entry which is preliminary data.</text>
</comment>
<dbReference type="AlphaFoldDB" id="A0AA37PGE0"/>
<dbReference type="RefSeq" id="XP_049134104.1">
    <property type="nucleotide sequence ID" value="XM_049278147.1"/>
</dbReference>
<proteinExistence type="predicted"/>